<dbReference type="Proteomes" id="UP000324832">
    <property type="component" value="Unassembled WGS sequence"/>
</dbReference>
<evidence type="ECO:0000313" key="3">
    <source>
        <dbReference type="EMBL" id="VVC87735.1"/>
    </source>
</evidence>
<dbReference type="SUPFAM" id="SSF100910">
    <property type="entry name" value="Chemosensory protein Csp2"/>
    <property type="match status" value="2"/>
</dbReference>
<keyword evidence="2" id="KW-0732">Signal</keyword>
<keyword evidence="1" id="KW-0175">Coiled coil</keyword>
<dbReference type="PANTHER" id="PTHR11257">
    <property type="entry name" value="CHEMOSENSORY PROTEIN-RELATED"/>
    <property type="match status" value="1"/>
</dbReference>
<reference evidence="3 4" key="1">
    <citation type="submission" date="2017-07" db="EMBL/GenBank/DDBJ databases">
        <authorList>
            <person name="Talla V."/>
            <person name="Backstrom N."/>
        </authorList>
    </citation>
    <scope>NUCLEOTIDE SEQUENCE [LARGE SCALE GENOMIC DNA]</scope>
</reference>
<evidence type="ECO:0000256" key="1">
    <source>
        <dbReference type="SAM" id="Coils"/>
    </source>
</evidence>
<protein>
    <submittedName>
        <fullName evidence="3">Uncharacterized protein</fullName>
    </submittedName>
</protein>
<gene>
    <name evidence="3" type="ORF">LSINAPIS_LOCUS1265</name>
</gene>
<sequence>ITTTKVVLLLVLFEACFGIEYYKTHNKKVDMDALVKDKDRFNVVTECLLDIGPCDEVIQNITQSAVEGACDRCNSELKHLAVGYMQGLEKNNPKYYAEYLKKYDPNDNTKKIASWTCPLCVSKLPRAGDNTDTLVKCLEDVSYITTRKANPSTATQSTEYSLDSPIELIDELPLLICNAIKSELSLVKSQISSIESTLTYISNQYDDFFKCLSTTAAELKRLREENERLRADVDTLTSRIKHLEEENASQQQWSCFQNIEVAGVPETKDEDTTDIVLKLAEKIGISIQREDVEFAHRVQARRTSSAAKGRTIIAGFHQRRTKDAIIAASQLEIAHSAVEGACDRCNSELKHLAVRYIQGLEKNNPKYYAEFLKKYDPNVESDKNKSIAVKLIPHNPRGTPDFVSTRECLRIARYTRTTRHASLLDTTTTLPIANNLETILRKKSSESLKLFKNLKNSCDSDNDQQ</sequence>
<dbReference type="Pfam" id="PF03392">
    <property type="entry name" value="OS-D"/>
    <property type="match status" value="1"/>
</dbReference>
<feature type="non-terminal residue" evidence="3">
    <location>
        <position position="1"/>
    </location>
</feature>
<feature type="coiled-coil region" evidence="1">
    <location>
        <begin position="212"/>
        <end position="246"/>
    </location>
</feature>
<organism evidence="3 4">
    <name type="scientific">Leptidea sinapis</name>
    <dbReference type="NCBI Taxonomy" id="189913"/>
    <lineage>
        <taxon>Eukaryota</taxon>
        <taxon>Metazoa</taxon>
        <taxon>Ecdysozoa</taxon>
        <taxon>Arthropoda</taxon>
        <taxon>Hexapoda</taxon>
        <taxon>Insecta</taxon>
        <taxon>Pterygota</taxon>
        <taxon>Neoptera</taxon>
        <taxon>Endopterygota</taxon>
        <taxon>Lepidoptera</taxon>
        <taxon>Glossata</taxon>
        <taxon>Ditrysia</taxon>
        <taxon>Papilionoidea</taxon>
        <taxon>Pieridae</taxon>
        <taxon>Dismorphiinae</taxon>
        <taxon>Leptidea</taxon>
    </lineage>
</organism>
<proteinExistence type="predicted"/>
<dbReference type="AlphaFoldDB" id="A0A5E4PNT7"/>
<evidence type="ECO:0000313" key="4">
    <source>
        <dbReference type="Proteomes" id="UP000324832"/>
    </source>
</evidence>
<feature type="signal peptide" evidence="2">
    <location>
        <begin position="1"/>
        <end position="18"/>
    </location>
</feature>
<accession>A0A5E4PNT7</accession>
<keyword evidence="4" id="KW-1185">Reference proteome</keyword>
<dbReference type="InterPro" id="IPR036682">
    <property type="entry name" value="OS_D_A10/PebIII_sf"/>
</dbReference>
<dbReference type="Gene3D" id="3.30.70.1820">
    <property type="entry name" value="L1 transposable element, RRM domain"/>
    <property type="match status" value="1"/>
</dbReference>
<feature type="chain" id="PRO_5022923857" evidence="2">
    <location>
        <begin position="19"/>
        <end position="465"/>
    </location>
</feature>
<evidence type="ECO:0000256" key="2">
    <source>
        <dbReference type="SAM" id="SignalP"/>
    </source>
</evidence>
<dbReference type="InterPro" id="IPR005055">
    <property type="entry name" value="A10/PebIII"/>
</dbReference>
<dbReference type="Gene3D" id="1.10.2080.10">
    <property type="entry name" value="Insect odorant-binding protein A10/Ejaculatory bulb-specific protein 3"/>
    <property type="match status" value="1"/>
</dbReference>
<dbReference type="EMBL" id="FZQP02000173">
    <property type="protein sequence ID" value="VVC87735.1"/>
    <property type="molecule type" value="Genomic_DNA"/>
</dbReference>
<name>A0A5E4PNT7_9NEOP</name>